<dbReference type="InterPro" id="IPR059000">
    <property type="entry name" value="ATPase_P-type_domA"/>
</dbReference>
<feature type="transmembrane region" description="Helical" evidence="20">
    <location>
        <begin position="189"/>
        <end position="207"/>
    </location>
</feature>
<feature type="transmembrane region" description="Helical" evidence="20">
    <location>
        <begin position="375"/>
        <end position="402"/>
    </location>
</feature>
<keyword evidence="16" id="KW-0406">Ion transport</keyword>
<dbReference type="Gene3D" id="3.40.1110.10">
    <property type="entry name" value="Calcium-transporting ATPase, cytoplasmic domain N"/>
    <property type="match status" value="1"/>
</dbReference>
<evidence type="ECO:0000256" key="3">
    <source>
        <dbReference type="ARBA" id="ARBA00012517"/>
    </source>
</evidence>
<dbReference type="Gene3D" id="2.70.150.10">
    <property type="entry name" value="Calcium-transporting ATPase, cytoplasmic transduction domain A"/>
    <property type="match status" value="1"/>
</dbReference>
<evidence type="ECO:0000259" key="21">
    <source>
        <dbReference type="PROSITE" id="PS50846"/>
    </source>
</evidence>
<dbReference type="InterPro" id="IPR023299">
    <property type="entry name" value="ATPase_P-typ_cyto_dom_N"/>
</dbReference>
<protein>
    <recommendedName>
        <fullName evidence="3">P-type Cu(+) transporter</fullName>
        <ecNumber evidence="3">7.2.2.8</ecNumber>
    </recommendedName>
</protein>
<proteinExistence type="inferred from homology"/>
<evidence type="ECO:0000256" key="4">
    <source>
        <dbReference type="ARBA" id="ARBA00022448"/>
    </source>
</evidence>
<evidence type="ECO:0000256" key="11">
    <source>
        <dbReference type="ARBA" id="ARBA00022840"/>
    </source>
</evidence>
<evidence type="ECO:0000313" key="23">
    <source>
        <dbReference type="Proteomes" id="UP000564644"/>
    </source>
</evidence>
<keyword evidence="9 20" id="KW-0547">Nucleotide-binding</keyword>
<dbReference type="GO" id="GO:0005524">
    <property type="term" value="F:ATP binding"/>
    <property type="evidence" value="ECO:0007669"/>
    <property type="project" value="UniProtKB-UniRule"/>
</dbReference>
<feature type="domain" description="HMA" evidence="21">
    <location>
        <begin position="2"/>
        <end position="68"/>
    </location>
</feature>
<dbReference type="Gene3D" id="3.30.70.100">
    <property type="match status" value="1"/>
</dbReference>
<dbReference type="PROSITE" id="PS01047">
    <property type="entry name" value="HMA_1"/>
    <property type="match status" value="1"/>
</dbReference>
<feature type="transmembrane region" description="Helical" evidence="20">
    <location>
        <begin position="123"/>
        <end position="141"/>
    </location>
</feature>
<evidence type="ECO:0000256" key="9">
    <source>
        <dbReference type="ARBA" id="ARBA00022741"/>
    </source>
</evidence>
<dbReference type="InterPro" id="IPR008250">
    <property type="entry name" value="ATPase_P-typ_transduc_dom_A_sf"/>
</dbReference>
<comment type="catalytic activity">
    <reaction evidence="18">
        <text>Cu(+)(in) + ATP + H2O = Cu(+)(out) + ADP + phosphate + H(+)</text>
        <dbReference type="Rhea" id="RHEA:25792"/>
        <dbReference type="ChEBI" id="CHEBI:15377"/>
        <dbReference type="ChEBI" id="CHEBI:15378"/>
        <dbReference type="ChEBI" id="CHEBI:30616"/>
        <dbReference type="ChEBI" id="CHEBI:43474"/>
        <dbReference type="ChEBI" id="CHEBI:49552"/>
        <dbReference type="ChEBI" id="CHEBI:456216"/>
        <dbReference type="EC" id="7.2.2.8"/>
    </reaction>
</comment>
<evidence type="ECO:0000256" key="10">
    <source>
        <dbReference type="ARBA" id="ARBA00022796"/>
    </source>
</evidence>
<dbReference type="GO" id="GO:0043682">
    <property type="term" value="F:P-type divalent copper transporter activity"/>
    <property type="evidence" value="ECO:0007669"/>
    <property type="project" value="TreeGrafter"/>
</dbReference>
<evidence type="ECO:0000256" key="19">
    <source>
        <dbReference type="ARBA" id="ARBA00055366"/>
    </source>
</evidence>
<keyword evidence="14 20" id="KW-1133">Transmembrane helix</keyword>
<dbReference type="NCBIfam" id="TIGR01494">
    <property type="entry name" value="ATPase_P-type"/>
    <property type="match status" value="1"/>
</dbReference>
<keyword evidence="10" id="KW-0187">Copper transport</keyword>
<dbReference type="InterPro" id="IPR036412">
    <property type="entry name" value="HAD-like_sf"/>
</dbReference>
<evidence type="ECO:0000256" key="12">
    <source>
        <dbReference type="ARBA" id="ARBA00022842"/>
    </source>
</evidence>
<dbReference type="PROSITE" id="PS50846">
    <property type="entry name" value="HMA_2"/>
    <property type="match status" value="1"/>
</dbReference>
<evidence type="ECO:0000256" key="7">
    <source>
        <dbReference type="ARBA" id="ARBA00022692"/>
    </source>
</evidence>
<dbReference type="Proteomes" id="UP000564644">
    <property type="component" value="Unassembled WGS sequence"/>
</dbReference>
<dbReference type="InterPro" id="IPR036163">
    <property type="entry name" value="HMA_dom_sf"/>
</dbReference>
<gene>
    <name evidence="22" type="primary">cadA</name>
    <name evidence="22" type="ORF">H7C18_21810</name>
</gene>
<name>A0A7X0VX22_9BACL</name>
<feature type="transmembrane region" description="Helical" evidence="20">
    <location>
        <begin position="89"/>
        <end position="111"/>
    </location>
</feature>
<keyword evidence="13" id="KW-1278">Translocase</keyword>
<comment type="similarity">
    <text evidence="2 20">Belongs to the cation transport ATPase (P-type) (TC 3.A.3) family. Type IB subfamily.</text>
</comment>
<evidence type="ECO:0000256" key="1">
    <source>
        <dbReference type="ARBA" id="ARBA00004651"/>
    </source>
</evidence>
<dbReference type="Pfam" id="PF00403">
    <property type="entry name" value="HMA"/>
    <property type="match status" value="1"/>
</dbReference>
<keyword evidence="15" id="KW-0186">Copper</keyword>
<comment type="function">
    <text evidence="19">Involved in copper export.</text>
</comment>
<dbReference type="NCBIfam" id="TIGR01511">
    <property type="entry name" value="ATPase-IB1_Cu"/>
    <property type="match status" value="1"/>
</dbReference>
<keyword evidence="7 20" id="KW-0812">Transmembrane</keyword>
<dbReference type="NCBIfam" id="TIGR01525">
    <property type="entry name" value="ATPase-IB_hvy"/>
    <property type="match status" value="1"/>
</dbReference>
<dbReference type="InterPro" id="IPR001757">
    <property type="entry name" value="P_typ_ATPase"/>
</dbReference>
<feature type="transmembrane region" description="Helical" evidence="20">
    <location>
        <begin position="153"/>
        <end position="169"/>
    </location>
</feature>
<dbReference type="PROSITE" id="PS01229">
    <property type="entry name" value="COF_2"/>
    <property type="match status" value="1"/>
</dbReference>
<evidence type="ECO:0000256" key="2">
    <source>
        <dbReference type="ARBA" id="ARBA00006024"/>
    </source>
</evidence>
<feature type="transmembrane region" description="Helical" evidence="20">
    <location>
        <begin position="706"/>
        <end position="724"/>
    </location>
</feature>
<sequence length="739" mass="79335">METVRLQITGMTCAACSARIERTVAKLPGVARVTVSLPYAQAQVELDPRIVQTRQVIGRIRDIGYGAKDEPEDAASFNRRESRGYFSRFVLSALLSLPLFWAMLTHLPYGWGVPAPDWIHSPWLQLAAATVLQFYVGYPFYRGAYHAVKSGAANMDVLVALSTSLAYFYSHHLLFASLGHSGHESHVHLYFDTIGMILTAVLLGKWLETMAKGRALAAMSGLQRLQPRMIRVWRGGEETWIPLEELRVGDTAVVLPKERVSADGVVLDGRTEVDESFLTGEGRLAARAKGDRVYGGSYNLGGSIRVRVTAKAADSRLAGMIRLVEQAQHAKPAIQRRVDRISALLVPLMIGCAAATYALWAWRFAPGDYGQATRYAMAVLLVSCPCALGLAAPISILIASAVSARRGILFKEGRFIEGLPRIDRFLLDKTGTLTEGKPSLQAIETAGLPENYALRWAAALEKKSEHPLAKAIVAAAGKRGLIVPEAADTVERIGQGVAGTVEGRRIALGSAAWLRSAGVRPGPWERRAETADGRTRLQLARDGFWIGELVLEDRLKPESARAVGRLRTYGDVMMVTGDEGGAAARTAAAAGIGIVRANLMPEQKLELVRSLQAEGRKVAMIGDGVNDAAALAAADVGLVMDSGTDAAMQAGDVILTDGRLTRAAEAVALSRATMRNIRQNLGFSFLYNAVSIPLAAAGLLDPKAACLLMALSSLLVVGNSLRLMGQLGGRKEPSDDAVS</sequence>
<accession>A0A7X0VX22</accession>
<dbReference type="EC" id="7.2.2.8" evidence="3"/>
<keyword evidence="8 20" id="KW-0479">Metal-binding</keyword>
<dbReference type="PROSITE" id="PS00154">
    <property type="entry name" value="ATPASE_E1_E2"/>
    <property type="match status" value="1"/>
</dbReference>
<dbReference type="GO" id="GO:0005507">
    <property type="term" value="F:copper ion binding"/>
    <property type="evidence" value="ECO:0007669"/>
    <property type="project" value="TreeGrafter"/>
</dbReference>
<evidence type="ECO:0000256" key="6">
    <source>
        <dbReference type="ARBA" id="ARBA00022553"/>
    </source>
</evidence>
<dbReference type="PRINTS" id="PR00120">
    <property type="entry name" value="HATPASE"/>
</dbReference>
<comment type="subcellular location">
    <subcellularLocation>
        <location evidence="1">Cell membrane</location>
        <topology evidence="1">Multi-pass membrane protein</topology>
    </subcellularLocation>
</comment>
<evidence type="ECO:0000256" key="17">
    <source>
        <dbReference type="ARBA" id="ARBA00023136"/>
    </source>
</evidence>
<dbReference type="InterPro" id="IPR006121">
    <property type="entry name" value="HMA_dom"/>
</dbReference>
<evidence type="ECO:0000256" key="18">
    <source>
        <dbReference type="ARBA" id="ARBA00049289"/>
    </source>
</evidence>
<dbReference type="EMBL" id="JACJVO010000028">
    <property type="protein sequence ID" value="MBB6733566.1"/>
    <property type="molecule type" value="Genomic_DNA"/>
</dbReference>
<dbReference type="Gene3D" id="3.40.50.1000">
    <property type="entry name" value="HAD superfamily/HAD-like"/>
    <property type="match status" value="1"/>
</dbReference>
<comment type="caution">
    <text evidence="22">The sequence shown here is derived from an EMBL/GenBank/DDBJ whole genome shotgun (WGS) entry which is preliminary data.</text>
</comment>
<dbReference type="GO" id="GO:0140581">
    <property type="term" value="F:P-type monovalent copper transporter activity"/>
    <property type="evidence" value="ECO:0007669"/>
    <property type="project" value="UniProtKB-EC"/>
</dbReference>
<dbReference type="InterPro" id="IPR018303">
    <property type="entry name" value="ATPase_P-typ_P_site"/>
</dbReference>
<evidence type="ECO:0000256" key="13">
    <source>
        <dbReference type="ARBA" id="ARBA00022967"/>
    </source>
</evidence>
<reference evidence="22 23" key="1">
    <citation type="submission" date="2020-08" db="EMBL/GenBank/DDBJ databases">
        <title>Cohnella phylogeny.</title>
        <authorList>
            <person name="Dunlap C."/>
        </authorList>
    </citation>
    <scope>NUCLEOTIDE SEQUENCE [LARGE SCALE GENOMIC DNA]</scope>
    <source>
        <strain evidence="22 23">CBP 2801</strain>
    </source>
</reference>
<keyword evidence="4" id="KW-0813">Transport</keyword>
<dbReference type="Pfam" id="PF00702">
    <property type="entry name" value="Hydrolase"/>
    <property type="match status" value="1"/>
</dbReference>
<dbReference type="GO" id="GO:0055070">
    <property type="term" value="P:copper ion homeostasis"/>
    <property type="evidence" value="ECO:0007669"/>
    <property type="project" value="TreeGrafter"/>
</dbReference>
<evidence type="ECO:0000256" key="16">
    <source>
        <dbReference type="ARBA" id="ARBA00023065"/>
    </source>
</evidence>
<dbReference type="InterPro" id="IPR017969">
    <property type="entry name" value="Heavy-metal-associated_CS"/>
</dbReference>
<dbReference type="InterPro" id="IPR023298">
    <property type="entry name" value="ATPase_P-typ_TM_dom_sf"/>
</dbReference>
<dbReference type="SUPFAM" id="SSF55008">
    <property type="entry name" value="HMA, heavy metal-associated domain"/>
    <property type="match status" value="1"/>
</dbReference>
<keyword evidence="11 20" id="KW-0067">ATP-binding</keyword>
<dbReference type="GO" id="GO:0016887">
    <property type="term" value="F:ATP hydrolysis activity"/>
    <property type="evidence" value="ECO:0007669"/>
    <property type="project" value="InterPro"/>
</dbReference>
<dbReference type="PANTHER" id="PTHR43520:SF5">
    <property type="entry name" value="CATION-TRANSPORTING P-TYPE ATPASE-RELATED"/>
    <property type="match status" value="1"/>
</dbReference>
<feature type="transmembrane region" description="Helical" evidence="20">
    <location>
        <begin position="681"/>
        <end position="700"/>
    </location>
</feature>
<dbReference type="InterPro" id="IPR027256">
    <property type="entry name" value="P-typ_ATPase_IB"/>
</dbReference>
<keyword evidence="6" id="KW-0597">Phosphoprotein</keyword>
<dbReference type="SUPFAM" id="SSF81665">
    <property type="entry name" value="Calcium ATPase, transmembrane domain M"/>
    <property type="match status" value="1"/>
</dbReference>
<evidence type="ECO:0000256" key="15">
    <source>
        <dbReference type="ARBA" id="ARBA00023008"/>
    </source>
</evidence>
<dbReference type="InterPro" id="IPR023214">
    <property type="entry name" value="HAD_sf"/>
</dbReference>
<keyword evidence="23" id="KW-1185">Reference proteome</keyword>
<dbReference type="CDD" id="cd00371">
    <property type="entry name" value="HMA"/>
    <property type="match status" value="1"/>
</dbReference>
<dbReference type="SUPFAM" id="SSF81653">
    <property type="entry name" value="Calcium ATPase, transduction domain A"/>
    <property type="match status" value="1"/>
</dbReference>
<keyword evidence="5 20" id="KW-1003">Cell membrane</keyword>
<evidence type="ECO:0000256" key="8">
    <source>
        <dbReference type="ARBA" id="ARBA00022723"/>
    </source>
</evidence>
<keyword evidence="12" id="KW-0460">Magnesium</keyword>
<dbReference type="GO" id="GO:0005886">
    <property type="term" value="C:plasma membrane"/>
    <property type="evidence" value="ECO:0007669"/>
    <property type="project" value="UniProtKB-SubCell"/>
</dbReference>
<keyword evidence="17 20" id="KW-0472">Membrane</keyword>
<dbReference type="PANTHER" id="PTHR43520">
    <property type="entry name" value="ATP7, ISOFORM B"/>
    <property type="match status" value="1"/>
</dbReference>
<evidence type="ECO:0000256" key="20">
    <source>
        <dbReference type="RuleBase" id="RU362081"/>
    </source>
</evidence>
<dbReference type="FunFam" id="2.70.150.10:FF:000002">
    <property type="entry name" value="Copper-transporting ATPase 1, putative"/>
    <property type="match status" value="1"/>
</dbReference>
<dbReference type="AlphaFoldDB" id="A0A7X0VX22"/>
<evidence type="ECO:0000256" key="14">
    <source>
        <dbReference type="ARBA" id="ARBA00022989"/>
    </source>
</evidence>
<dbReference type="PRINTS" id="PR00119">
    <property type="entry name" value="CATATPASE"/>
</dbReference>
<dbReference type="FunFam" id="3.30.70.100:FF:000005">
    <property type="entry name" value="Copper-exporting P-type ATPase A"/>
    <property type="match status" value="1"/>
</dbReference>
<evidence type="ECO:0000313" key="22">
    <source>
        <dbReference type="EMBL" id="MBB6733566.1"/>
    </source>
</evidence>
<organism evidence="22 23">
    <name type="scientific">Cohnella zeiphila</name>
    <dbReference type="NCBI Taxonomy" id="2761120"/>
    <lineage>
        <taxon>Bacteria</taxon>
        <taxon>Bacillati</taxon>
        <taxon>Bacillota</taxon>
        <taxon>Bacilli</taxon>
        <taxon>Bacillales</taxon>
        <taxon>Paenibacillaceae</taxon>
        <taxon>Cohnella</taxon>
    </lineage>
</organism>
<feature type="transmembrane region" description="Helical" evidence="20">
    <location>
        <begin position="341"/>
        <end position="363"/>
    </location>
</feature>
<evidence type="ECO:0000256" key="5">
    <source>
        <dbReference type="ARBA" id="ARBA00022475"/>
    </source>
</evidence>
<dbReference type="NCBIfam" id="TIGR01512">
    <property type="entry name" value="ATPase-IB2_Cd"/>
    <property type="match status" value="1"/>
</dbReference>
<dbReference type="SUPFAM" id="SSF56784">
    <property type="entry name" value="HAD-like"/>
    <property type="match status" value="1"/>
</dbReference>
<dbReference type="Pfam" id="PF00122">
    <property type="entry name" value="E1-E2_ATPase"/>
    <property type="match status" value="1"/>
</dbReference>